<evidence type="ECO:0000256" key="2">
    <source>
        <dbReference type="ARBA" id="ARBA00022448"/>
    </source>
</evidence>
<keyword evidence="4" id="KW-1003">Cell membrane</keyword>
<organism evidence="17 18">
    <name type="scientific">Corynebacterium kalinowskii</name>
    <dbReference type="NCBI Taxonomy" id="2675216"/>
    <lineage>
        <taxon>Bacteria</taxon>
        <taxon>Bacillati</taxon>
        <taxon>Actinomycetota</taxon>
        <taxon>Actinomycetes</taxon>
        <taxon>Mycobacteriales</taxon>
        <taxon>Corynebacteriaceae</taxon>
        <taxon>Corynebacterium</taxon>
    </lineage>
</organism>
<feature type="transmembrane region" description="Helical" evidence="11">
    <location>
        <begin position="69"/>
        <end position="90"/>
    </location>
</feature>
<evidence type="ECO:0000256" key="10">
    <source>
        <dbReference type="SAM" id="MobiDB-lite"/>
    </source>
</evidence>
<dbReference type="Proteomes" id="UP000427071">
    <property type="component" value="Chromosome"/>
</dbReference>
<evidence type="ECO:0000259" key="14">
    <source>
        <dbReference type="Pfam" id="PF04039"/>
    </source>
</evidence>
<feature type="transmembrane region" description="Helical" evidence="11">
    <location>
        <begin position="786"/>
        <end position="806"/>
    </location>
</feature>
<keyword evidence="3" id="KW-0050">Antiport</keyword>
<feature type="transmembrane region" description="Helical" evidence="11">
    <location>
        <begin position="151"/>
        <end position="171"/>
    </location>
</feature>
<feature type="domain" description="NADH:quinone oxidoreductase/Mrp antiporter transmembrane" evidence="12">
    <location>
        <begin position="116"/>
        <end position="397"/>
    </location>
</feature>
<feature type="domain" description="MrpA C-terminal/MbhE" evidence="16">
    <location>
        <begin position="662"/>
        <end position="736"/>
    </location>
</feature>
<evidence type="ECO:0000256" key="11">
    <source>
        <dbReference type="SAM" id="Phobius"/>
    </source>
</evidence>
<evidence type="ECO:0000259" key="16">
    <source>
        <dbReference type="Pfam" id="PF20501"/>
    </source>
</evidence>
<feature type="region of interest" description="Disordered" evidence="10">
    <location>
        <begin position="886"/>
        <end position="914"/>
    </location>
</feature>
<keyword evidence="8 11" id="KW-0472">Membrane</keyword>
<evidence type="ECO:0000256" key="6">
    <source>
        <dbReference type="ARBA" id="ARBA00022989"/>
    </source>
</evidence>
<dbReference type="Pfam" id="PF20501">
    <property type="entry name" value="MbhE"/>
    <property type="match status" value="1"/>
</dbReference>
<dbReference type="PRINTS" id="PR01434">
    <property type="entry name" value="NADHDHGNASE5"/>
</dbReference>
<feature type="transmembrane region" description="Helical" evidence="11">
    <location>
        <begin position="225"/>
        <end position="245"/>
    </location>
</feature>
<feature type="domain" description="MrpA C-terminal/MbhD" evidence="15">
    <location>
        <begin position="584"/>
        <end position="648"/>
    </location>
</feature>
<evidence type="ECO:0000256" key="7">
    <source>
        <dbReference type="ARBA" id="ARBA00023065"/>
    </source>
</evidence>
<feature type="transmembrane region" description="Helical" evidence="11">
    <location>
        <begin position="350"/>
        <end position="372"/>
    </location>
</feature>
<feature type="transmembrane region" description="Helical" evidence="11">
    <location>
        <begin position="722"/>
        <end position="741"/>
    </location>
</feature>
<dbReference type="GO" id="GO:0015297">
    <property type="term" value="F:antiporter activity"/>
    <property type="evidence" value="ECO:0007669"/>
    <property type="project" value="UniProtKB-KW"/>
</dbReference>
<dbReference type="InterPro" id="IPR050616">
    <property type="entry name" value="CPA3_Na-H_Antiporter_A"/>
</dbReference>
<keyword evidence="18" id="KW-1185">Reference proteome</keyword>
<dbReference type="GO" id="GO:0005886">
    <property type="term" value="C:plasma membrane"/>
    <property type="evidence" value="ECO:0007669"/>
    <property type="project" value="UniProtKB-SubCell"/>
</dbReference>
<feature type="transmembrane region" description="Helical" evidence="11">
    <location>
        <begin position="305"/>
        <end position="329"/>
    </location>
</feature>
<feature type="transmembrane region" description="Helical" evidence="11">
    <location>
        <begin position="121"/>
        <end position="139"/>
    </location>
</feature>
<feature type="compositionally biased region" description="Basic and acidic residues" evidence="10">
    <location>
        <begin position="887"/>
        <end position="898"/>
    </location>
</feature>
<feature type="transmembrane region" description="Helical" evidence="11">
    <location>
        <begin position="542"/>
        <end position="561"/>
    </location>
</feature>
<feature type="transmembrane region" description="Helical" evidence="11">
    <location>
        <begin position="427"/>
        <end position="448"/>
    </location>
</feature>
<dbReference type="KEGG" id="ckw:CKALI_10920"/>
<dbReference type="InterPro" id="IPR001516">
    <property type="entry name" value="Proton_antipo_N"/>
</dbReference>
<dbReference type="EMBL" id="CP046452">
    <property type="protein sequence ID" value="QGU03033.1"/>
    <property type="molecule type" value="Genomic_DNA"/>
</dbReference>
<evidence type="ECO:0000313" key="17">
    <source>
        <dbReference type="EMBL" id="QGU03033.1"/>
    </source>
</evidence>
<keyword evidence="7" id="KW-0406">Ion transport</keyword>
<evidence type="ECO:0000256" key="1">
    <source>
        <dbReference type="ARBA" id="ARBA00004651"/>
    </source>
</evidence>
<dbReference type="Pfam" id="PF00361">
    <property type="entry name" value="Proton_antipo_M"/>
    <property type="match status" value="1"/>
</dbReference>
<feature type="transmembrane region" description="Helical" evidence="11">
    <location>
        <begin position="659"/>
        <end position="680"/>
    </location>
</feature>
<sequence>MTLLLVLALTGAAVAASPLLVRVLDRQAGWPLAAIFLAAAAVLAQHPRGVNVPWALGASFALEADGLSFFFAMLALLIGAAVFIYSAAYLPKRKGNTSFYVIMSAFMLAVLTLVLADDIVLLFAGWELVSIASFLLIARSGSGGQAGAMRTLILTFVGGLTLLVALALLVTQAGTTSLSAITQGSYEHVEIIAVLIAISAFTKAAQLPFHFWLPEAMAAATPVSAFLHAAAVVKAGIYLLLRFSGLFSDVAIWRFGLMGIGMTTAIMAALFAIQKTDLKQLTAYSTVSHLGWLVAVIGVGTPLALAAALVHTLAHAMFKSSLFMLIGVVDHQTGTRDIRRLGPLYKQMPFTFASMCIAAASMASIPPLLGFVSKESMLAAFEEYPVMLVLAALAALLTFTYSARIVFGAFIDGPRQLDHVKEAPVALWLPAALPALLSVPLALAVGVLDGPVSSAVQAIGFEYEAHLALWHGVNLPLVVSLVVLTVGVIGVVFRARLLAPLAGKQLLPFTGASLLDRLVADSHRLGRAFGEIANSFSPARHLAWPFLGLSTLMAFGFFSQLDGAGFAPRVPGIDRAWDLIPLGLAALAVPSLIRTNSRLAATLLLSAVGVGVTFQVLVLGAPDVALTQFMVELLVIVMMMMVLRHHPRGFYPVSPKRKFWTGAIALGAGLSSFFIVYGLLGRHERPELAMWYLEEAPKISGGANVVNTILVEFRGFDTMGELTVLGMAAIAIAAVIGSMPRQETQELAEFPEPARNALPLQYLVRLLTPVLAVLSFLIFMRGHNAPGGGFIAALVASSIFMLKYLSSDRDEPVVSRNVPFLLSGFGVITALFAGFLGLLKGGFLYAIHGHILGEHVTTSMIFDLGVFLAVLGMVTLGINELGQRKRPGVEHTPYERPADSPIPEPLAPSKKGDH</sequence>
<feature type="transmembrane region" description="Helical" evidence="11">
    <location>
        <begin position="859"/>
        <end position="878"/>
    </location>
</feature>
<feature type="transmembrane region" description="Helical" evidence="11">
    <location>
        <begin position="97"/>
        <end position="115"/>
    </location>
</feature>
<dbReference type="RefSeq" id="WP_156193357.1">
    <property type="nucleotide sequence ID" value="NZ_CP046452.1"/>
</dbReference>
<evidence type="ECO:0000256" key="5">
    <source>
        <dbReference type="ARBA" id="ARBA00022692"/>
    </source>
</evidence>
<evidence type="ECO:0000256" key="8">
    <source>
        <dbReference type="ARBA" id="ARBA00023136"/>
    </source>
</evidence>
<gene>
    <name evidence="17" type="primary">mrpA2</name>
    <name evidence="17" type="ORF">CKALI_10920</name>
</gene>
<evidence type="ECO:0000313" key="18">
    <source>
        <dbReference type="Proteomes" id="UP000427071"/>
    </source>
</evidence>
<keyword evidence="2" id="KW-0813">Transport</keyword>
<proteinExistence type="predicted"/>
<feature type="domain" description="NADH-Ubiquinone oxidoreductase (complex I) chain 5 N-terminal" evidence="13">
    <location>
        <begin position="57"/>
        <end position="100"/>
    </location>
</feature>
<dbReference type="PANTHER" id="PTHR43373">
    <property type="entry name" value="NA(+)/H(+) ANTIPORTER SUBUNIT"/>
    <property type="match status" value="1"/>
</dbReference>
<reference evidence="18" key="1">
    <citation type="submission" date="2019-11" db="EMBL/GenBank/DDBJ databases">
        <title>Complete genome sequence of Corynebacterium kalinowskii 1959, a novel Corynebacterium species isolated from soil of a small paddock in Vilsendorf, Germany.</title>
        <authorList>
            <person name="Schaffert L."/>
            <person name="Ruwe M."/>
            <person name="Milse J."/>
            <person name="Hanuschka K."/>
            <person name="Ortseifen V."/>
            <person name="Droste J."/>
            <person name="Brandt D."/>
            <person name="Schlueter L."/>
            <person name="Kutter Y."/>
            <person name="Vinke S."/>
            <person name="Viehoefer P."/>
            <person name="Jacob L."/>
            <person name="Luebke N.-C."/>
            <person name="Schulte-Berndt E."/>
            <person name="Hain C."/>
            <person name="Linder M."/>
            <person name="Schmidt P."/>
            <person name="Wollenschlaeger L."/>
            <person name="Luttermann T."/>
            <person name="Thieme E."/>
            <person name="Hassa J."/>
            <person name="Haak M."/>
            <person name="Wittchen M."/>
            <person name="Mentz A."/>
            <person name="Persicke M."/>
            <person name="Busche T."/>
            <person name="Ruckert C."/>
        </authorList>
    </citation>
    <scope>NUCLEOTIDE SEQUENCE [LARGE SCALE GENOMIC DNA]</scope>
    <source>
        <strain evidence="18">1959</strain>
    </source>
</reference>
<dbReference type="InterPro" id="IPR046806">
    <property type="entry name" value="MrpA_C/MbhE"/>
</dbReference>
<dbReference type="Pfam" id="PF04039">
    <property type="entry name" value="MnhB"/>
    <property type="match status" value="1"/>
</dbReference>
<evidence type="ECO:0000259" key="13">
    <source>
        <dbReference type="Pfam" id="PF00662"/>
    </source>
</evidence>
<protein>
    <submittedName>
        <fullName evidence="17">Na(+)/H(+) antiporter subunit A</fullName>
    </submittedName>
</protein>
<feature type="transmembrane region" description="Helical" evidence="11">
    <location>
        <begin position="818"/>
        <end position="839"/>
    </location>
</feature>
<feature type="transmembrane region" description="Helical" evidence="11">
    <location>
        <begin position="281"/>
        <end position="299"/>
    </location>
</feature>
<feature type="transmembrane region" description="Helical" evidence="11">
    <location>
        <begin position="191"/>
        <end position="213"/>
    </location>
</feature>
<dbReference type="PANTHER" id="PTHR43373:SF1">
    <property type="entry name" value="NA(+)_H(+) ANTIPORTER SUBUNIT A"/>
    <property type="match status" value="1"/>
</dbReference>
<keyword evidence="6 11" id="KW-1133">Transmembrane helix</keyword>
<dbReference type="GO" id="GO:0006811">
    <property type="term" value="P:monoatomic ion transport"/>
    <property type="evidence" value="ECO:0007669"/>
    <property type="project" value="UniProtKB-KW"/>
</dbReference>
<evidence type="ECO:0000256" key="4">
    <source>
        <dbReference type="ARBA" id="ARBA00022475"/>
    </source>
</evidence>
<dbReference type="InterPro" id="IPR007182">
    <property type="entry name" value="MnhB"/>
</dbReference>
<dbReference type="InterPro" id="IPR001750">
    <property type="entry name" value="ND/Mrp_TM"/>
</dbReference>
<feature type="transmembrane region" description="Helical" evidence="11">
    <location>
        <begin position="576"/>
        <end position="593"/>
    </location>
</feature>
<name>A0A6B8VFY1_9CORY</name>
<feature type="transmembrane region" description="Helical" evidence="11">
    <location>
        <begin position="600"/>
        <end position="619"/>
    </location>
</feature>
<evidence type="ECO:0000259" key="12">
    <source>
        <dbReference type="Pfam" id="PF00361"/>
    </source>
</evidence>
<feature type="transmembrane region" description="Helical" evidence="11">
    <location>
        <begin position="468"/>
        <end position="493"/>
    </location>
</feature>
<feature type="transmembrane region" description="Helical" evidence="11">
    <location>
        <begin position="762"/>
        <end position="780"/>
    </location>
</feature>
<dbReference type="AlphaFoldDB" id="A0A6B8VFY1"/>
<evidence type="ECO:0000256" key="9">
    <source>
        <dbReference type="RuleBase" id="RU000320"/>
    </source>
</evidence>
<feature type="transmembrane region" description="Helical" evidence="11">
    <location>
        <begin position="625"/>
        <end position="643"/>
    </location>
</feature>
<evidence type="ECO:0000256" key="3">
    <source>
        <dbReference type="ARBA" id="ARBA00022449"/>
    </source>
</evidence>
<evidence type="ECO:0000259" key="15">
    <source>
        <dbReference type="Pfam" id="PF13244"/>
    </source>
</evidence>
<dbReference type="NCBIfam" id="NF009290">
    <property type="entry name" value="PRK12650.1"/>
    <property type="match status" value="1"/>
</dbReference>
<feature type="transmembrane region" description="Helical" evidence="11">
    <location>
        <begin position="251"/>
        <end position="274"/>
    </location>
</feature>
<dbReference type="Pfam" id="PF00662">
    <property type="entry name" value="Proton_antipo_N"/>
    <property type="match status" value="1"/>
</dbReference>
<dbReference type="Pfam" id="PF13244">
    <property type="entry name" value="MbhD"/>
    <property type="match status" value="1"/>
</dbReference>
<comment type="subcellular location">
    <subcellularLocation>
        <location evidence="1">Cell membrane</location>
        <topology evidence="1">Multi-pass membrane protein</topology>
    </subcellularLocation>
    <subcellularLocation>
        <location evidence="9">Membrane</location>
        <topology evidence="9">Multi-pass membrane protein</topology>
    </subcellularLocation>
</comment>
<dbReference type="InterPro" id="IPR025383">
    <property type="entry name" value="MrpA_C/MbhD"/>
</dbReference>
<keyword evidence="5 9" id="KW-0812">Transmembrane</keyword>
<feature type="transmembrane region" description="Helical" evidence="11">
    <location>
        <begin position="384"/>
        <end position="407"/>
    </location>
</feature>
<feature type="domain" description="Na+/H+ antiporter MnhB subunit-related protein" evidence="14">
    <location>
        <begin position="760"/>
        <end position="875"/>
    </location>
</feature>
<accession>A0A6B8VFY1</accession>